<proteinExistence type="inferred from homology"/>
<evidence type="ECO:0000256" key="1">
    <source>
        <dbReference type="ARBA" id="ARBA00007788"/>
    </source>
</evidence>
<dbReference type="InterPro" id="IPR007630">
    <property type="entry name" value="RNA_pol_sigma70_r4"/>
</dbReference>
<dbReference type="Gene3D" id="1.10.601.10">
    <property type="entry name" value="RNA Polymerase Primary Sigma Factor"/>
    <property type="match status" value="1"/>
</dbReference>
<dbReference type="Pfam" id="PF00140">
    <property type="entry name" value="Sigma70_r1_2"/>
    <property type="match status" value="1"/>
</dbReference>
<protein>
    <recommendedName>
        <fullName evidence="6">RNA polymerase sigma factor</fullName>
    </recommendedName>
</protein>
<dbReference type="InterPro" id="IPR050239">
    <property type="entry name" value="Sigma-70_RNA_pol_init_factors"/>
</dbReference>
<dbReference type="InterPro" id="IPR013324">
    <property type="entry name" value="RNA_pol_sigma_r3/r4-like"/>
</dbReference>
<dbReference type="InterPro" id="IPR007627">
    <property type="entry name" value="RNA_pol_sigma70_r2"/>
</dbReference>
<keyword evidence="3 6" id="KW-0731">Sigma factor</keyword>
<accession>A0ABW6PW72</accession>
<reference evidence="9 10" key="1">
    <citation type="submission" date="2024-10" db="EMBL/GenBank/DDBJ databases">
        <title>The Natural Products Discovery Center: Release of the First 8490 Sequenced Strains for Exploring Actinobacteria Biosynthetic Diversity.</title>
        <authorList>
            <person name="Kalkreuter E."/>
            <person name="Kautsar S.A."/>
            <person name="Yang D."/>
            <person name="Bader C.D."/>
            <person name="Teijaro C.N."/>
            <person name="Fluegel L."/>
            <person name="Davis C.M."/>
            <person name="Simpson J.R."/>
            <person name="Lauterbach L."/>
            <person name="Steele A.D."/>
            <person name="Gui C."/>
            <person name="Meng S."/>
            <person name="Li G."/>
            <person name="Viehrig K."/>
            <person name="Ye F."/>
            <person name="Su P."/>
            <person name="Kiefer A.F."/>
            <person name="Nichols A."/>
            <person name="Cepeda A.J."/>
            <person name="Yan W."/>
            <person name="Fan B."/>
            <person name="Jiang Y."/>
            <person name="Adhikari A."/>
            <person name="Zheng C.-J."/>
            <person name="Schuster L."/>
            <person name="Cowan T.M."/>
            <person name="Smanski M.J."/>
            <person name="Chevrette M.G."/>
            <person name="De Carvalho L.P.S."/>
            <person name="Shen B."/>
        </authorList>
    </citation>
    <scope>NUCLEOTIDE SEQUENCE [LARGE SCALE GENOMIC DNA]</scope>
    <source>
        <strain evidence="9 10">NPDC004045</strain>
    </source>
</reference>
<keyword evidence="10" id="KW-1185">Reference proteome</keyword>
<dbReference type="InterPro" id="IPR036388">
    <property type="entry name" value="WH-like_DNA-bd_sf"/>
</dbReference>
<evidence type="ECO:0000313" key="10">
    <source>
        <dbReference type="Proteomes" id="UP001601444"/>
    </source>
</evidence>
<evidence type="ECO:0000256" key="3">
    <source>
        <dbReference type="ARBA" id="ARBA00023082"/>
    </source>
</evidence>
<dbReference type="PANTHER" id="PTHR30603">
    <property type="entry name" value="RNA POLYMERASE SIGMA FACTOR RPO"/>
    <property type="match status" value="1"/>
</dbReference>
<dbReference type="InterPro" id="IPR013325">
    <property type="entry name" value="RNA_pol_sigma_r2"/>
</dbReference>
<evidence type="ECO:0000256" key="4">
    <source>
        <dbReference type="ARBA" id="ARBA00023125"/>
    </source>
</evidence>
<dbReference type="EMBL" id="JBIAMX010000022">
    <property type="protein sequence ID" value="MFF0546557.1"/>
    <property type="molecule type" value="Genomic_DNA"/>
</dbReference>
<dbReference type="SUPFAM" id="SSF88946">
    <property type="entry name" value="Sigma2 domain of RNA polymerase sigma factors"/>
    <property type="match status" value="1"/>
</dbReference>
<dbReference type="Pfam" id="PF04542">
    <property type="entry name" value="Sigma70_r2"/>
    <property type="match status" value="1"/>
</dbReference>
<dbReference type="PROSITE" id="PS00715">
    <property type="entry name" value="SIGMA70_1"/>
    <property type="match status" value="1"/>
</dbReference>
<dbReference type="NCBIfam" id="TIGR02937">
    <property type="entry name" value="sigma70-ECF"/>
    <property type="match status" value="1"/>
</dbReference>
<dbReference type="PANTHER" id="PTHR30603:SF60">
    <property type="entry name" value="RNA POLYMERASE SIGMA FACTOR RPOD"/>
    <property type="match status" value="1"/>
</dbReference>
<comment type="function">
    <text evidence="6">Sigma factors are initiation factors that promote the attachment of RNA polymerase to specific initiation sites and are then released.</text>
</comment>
<dbReference type="PROSITE" id="PS00716">
    <property type="entry name" value="SIGMA70_2"/>
    <property type="match status" value="1"/>
</dbReference>
<dbReference type="InterPro" id="IPR000943">
    <property type="entry name" value="RNA_pol_sigma70"/>
</dbReference>
<evidence type="ECO:0000259" key="8">
    <source>
        <dbReference type="PROSITE" id="PS00716"/>
    </source>
</evidence>
<keyword evidence="2 6" id="KW-0805">Transcription regulation</keyword>
<comment type="similarity">
    <text evidence="1 6">Belongs to the sigma-70 factor family.</text>
</comment>
<dbReference type="RefSeq" id="WP_387702886.1">
    <property type="nucleotide sequence ID" value="NZ_JBIAMX010000022.1"/>
</dbReference>
<dbReference type="InterPro" id="IPR009042">
    <property type="entry name" value="RNA_pol_sigma70_r1_2"/>
</dbReference>
<evidence type="ECO:0000259" key="7">
    <source>
        <dbReference type="PROSITE" id="PS00715"/>
    </source>
</evidence>
<evidence type="ECO:0000256" key="2">
    <source>
        <dbReference type="ARBA" id="ARBA00023015"/>
    </source>
</evidence>
<dbReference type="InterPro" id="IPR007624">
    <property type="entry name" value="RNA_pol_sigma70_r3"/>
</dbReference>
<comment type="caution">
    <text evidence="9">The sequence shown here is derived from an EMBL/GenBank/DDBJ whole genome shotgun (WGS) entry which is preliminary data.</text>
</comment>
<sequence>MPQTLTVSADPIRDYLTTIGRTALLTPEEEHALAERVAAGAEARRALDESAAAGTALGAQERRALLRAEAEGRRAADHMVRANLRLVVSIARRFPTDAGLSLLDLVQEGTVGLIRAVAKFDPRRGVKLSTYATYWIRQAIGRALSEQGRTIRLPAHVAEVLHRLIRTRVRLEQDLGRPASAAELAAALELPVERVDALLRHEQRPASLHTTVGEDGELGDLIADPAPGPAERVAEAMLPDRVAAALSVLTEREAQVIRLRFGLEEGEARTLDEIGGRLGVSRERIRQIEAKAMTKLRRPTCTRALADLLD</sequence>
<feature type="domain" description="RNA polymerase sigma-70" evidence="7">
    <location>
        <begin position="104"/>
        <end position="117"/>
    </location>
</feature>
<dbReference type="Proteomes" id="UP001601444">
    <property type="component" value="Unassembled WGS sequence"/>
</dbReference>
<evidence type="ECO:0000256" key="6">
    <source>
        <dbReference type="RuleBase" id="RU362124"/>
    </source>
</evidence>
<dbReference type="InterPro" id="IPR014284">
    <property type="entry name" value="RNA_pol_sigma-70_dom"/>
</dbReference>
<name>A0ABW6PW72_9NOCA</name>
<organism evidence="9 10">
    <name type="scientific">Nocardia thailandica</name>
    <dbReference type="NCBI Taxonomy" id="257275"/>
    <lineage>
        <taxon>Bacteria</taxon>
        <taxon>Bacillati</taxon>
        <taxon>Actinomycetota</taxon>
        <taxon>Actinomycetes</taxon>
        <taxon>Mycobacteriales</taxon>
        <taxon>Nocardiaceae</taxon>
        <taxon>Nocardia</taxon>
    </lineage>
</organism>
<evidence type="ECO:0000313" key="9">
    <source>
        <dbReference type="EMBL" id="MFF0546557.1"/>
    </source>
</evidence>
<keyword evidence="5 6" id="KW-0804">Transcription</keyword>
<feature type="domain" description="RNA polymerase sigma-70" evidence="8">
    <location>
        <begin position="270"/>
        <end position="296"/>
    </location>
</feature>
<gene>
    <name evidence="9" type="ORF">ACFYTF_27340</name>
</gene>
<dbReference type="Pfam" id="PF04545">
    <property type="entry name" value="Sigma70_r4"/>
    <property type="match status" value="1"/>
</dbReference>
<dbReference type="CDD" id="cd06171">
    <property type="entry name" value="Sigma70_r4"/>
    <property type="match status" value="1"/>
</dbReference>
<dbReference type="PRINTS" id="PR00046">
    <property type="entry name" value="SIGMA70FCT"/>
</dbReference>
<dbReference type="Pfam" id="PF04539">
    <property type="entry name" value="Sigma70_r3"/>
    <property type="match status" value="1"/>
</dbReference>
<evidence type="ECO:0000256" key="5">
    <source>
        <dbReference type="ARBA" id="ARBA00023163"/>
    </source>
</evidence>
<dbReference type="Gene3D" id="1.10.10.10">
    <property type="entry name" value="Winged helix-like DNA-binding domain superfamily/Winged helix DNA-binding domain"/>
    <property type="match status" value="2"/>
</dbReference>
<keyword evidence="4 6" id="KW-0238">DNA-binding</keyword>
<dbReference type="SUPFAM" id="SSF88659">
    <property type="entry name" value="Sigma3 and sigma4 domains of RNA polymerase sigma factors"/>
    <property type="match status" value="2"/>
</dbReference>